<name>X1UUE4_9ZZZZ</name>
<accession>X1UUE4</accession>
<comment type="caution">
    <text evidence="1">The sequence shown here is derived from an EMBL/GenBank/DDBJ whole genome shotgun (WGS) entry which is preliminary data.</text>
</comment>
<feature type="non-terminal residue" evidence="1">
    <location>
        <position position="47"/>
    </location>
</feature>
<dbReference type="EMBL" id="BARW01024793">
    <property type="protein sequence ID" value="GAI95954.1"/>
    <property type="molecule type" value="Genomic_DNA"/>
</dbReference>
<organism evidence="1">
    <name type="scientific">marine sediment metagenome</name>
    <dbReference type="NCBI Taxonomy" id="412755"/>
    <lineage>
        <taxon>unclassified sequences</taxon>
        <taxon>metagenomes</taxon>
        <taxon>ecological metagenomes</taxon>
    </lineage>
</organism>
<protein>
    <submittedName>
        <fullName evidence="1">Uncharacterized protein</fullName>
    </submittedName>
</protein>
<reference evidence="1" key="1">
    <citation type="journal article" date="2014" name="Front. Microbiol.">
        <title>High frequency of phylogenetically diverse reductive dehalogenase-homologous genes in deep subseafloor sedimentary metagenomes.</title>
        <authorList>
            <person name="Kawai M."/>
            <person name="Futagami T."/>
            <person name="Toyoda A."/>
            <person name="Takaki Y."/>
            <person name="Nishi S."/>
            <person name="Hori S."/>
            <person name="Arai W."/>
            <person name="Tsubouchi T."/>
            <person name="Morono Y."/>
            <person name="Uchiyama I."/>
            <person name="Ito T."/>
            <person name="Fujiyama A."/>
            <person name="Inagaki F."/>
            <person name="Takami H."/>
        </authorList>
    </citation>
    <scope>NUCLEOTIDE SEQUENCE</scope>
    <source>
        <strain evidence="1">Expedition CK06-06</strain>
    </source>
</reference>
<proteinExistence type="predicted"/>
<dbReference type="AlphaFoldDB" id="X1UUE4"/>
<sequence length="47" mass="5555">MEMNVNYPDADRQTVFQEGLEFQDFVVDLLLKDMGIVISNYSSKYYQ</sequence>
<gene>
    <name evidence="1" type="ORF">S12H4_40793</name>
</gene>
<evidence type="ECO:0000313" key="1">
    <source>
        <dbReference type="EMBL" id="GAI95954.1"/>
    </source>
</evidence>